<feature type="transmembrane region" description="Helical" evidence="1">
    <location>
        <begin position="64"/>
        <end position="82"/>
    </location>
</feature>
<sequence length="84" mass="8333">MDIDWNALGQVFGTTLLFTIALVGVFTLGILGTARRSGQSAGETSETAVATAGGPSAAVRAGAYACYALCAAAVGYGIYIIVAG</sequence>
<feature type="transmembrane region" description="Helical" evidence="1">
    <location>
        <begin position="12"/>
        <end position="31"/>
    </location>
</feature>
<reference evidence="2 3" key="1">
    <citation type="submission" date="2019-03" db="EMBL/GenBank/DDBJ databases">
        <authorList>
            <person name="Gonzalez-Pimentel J.L."/>
        </authorList>
    </citation>
    <scope>NUCLEOTIDE SEQUENCE [LARGE SCALE GENOMIC DNA]</scope>
    <source>
        <strain evidence="2 3">JCM 31289</strain>
    </source>
</reference>
<protein>
    <submittedName>
        <fullName evidence="2">Uncharacterized protein</fullName>
    </submittedName>
</protein>
<name>A0A4Z0FMG2_9ACTN</name>
<dbReference type="Proteomes" id="UP000297948">
    <property type="component" value="Unassembled WGS sequence"/>
</dbReference>
<keyword evidence="3" id="KW-1185">Reference proteome</keyword>
<dbReference type="OrthoDB" id="4249403at2"/>
<comment type="caution">
    <text evidence="2">The sequence shown here is derived from an EMBL/GenBank/DDBJ whole genome shotgun (WGS) entry which is preliminary data.</text>
</comment>
<keyword evidence="1" id="KW-1133">Transmembrane helix</keyword>
<dbReference type="EMBL" id="SRID01000688">
    <property type="protein sequence ID" value="TGA83415.1"/>
    <property type="molecule type" value="Genomic_DNA"/>
</dbReference>
<accession>A0A4Z0FMG2</accession>
<evidence type="ECO:0000313" key="3">
    <source>
        <dbReference type="Proteomes" id="UP000297948"/>
    </source>
</evidence>
<evidence type="ECO:0000313" key="2">
    <source>
        <dbReference type="EMBL" id="TGA83415.1"/>
    </source>
</evidence>
<keyword evidence="1" id="KW-0472">Membrane</keyword>
<proteinExistence type="predicted"/>
<gene>
    <name evidence="2" type="ORF">E4099_32100</name>
</gene>
<dbReference type="AlphaFoldDB" id="A0A4Z0FMG2"/>
<organism evidence="2 3">
    <name type="scientific">Streptomyces palmae</name>
    <dbReference type="NCBI Taxonomy" id="1701085"/>
    <lineage>
        <taxon>Bacteria</taxon>
        <taxon>Bacillati</taxon>
        <taxon>Actinomycetota</taxon>
        <taxon>Actinomycetes</taxon>
        <taxon>Kitasatosporales</taxon>
        <taxon>Streptomycetaceae</taxon>
        <taxon>Streptomyces</taxon>
    </lineage>
</organism>
<evidence type="ECO:0000256" key="1">
    <source>
        <dbReference type="SAM" id="Phobius"/>
    </source>
</evidence>
<keyword evidence="1" id="KW-0812">Transmembrane</keyword>
<dbReference type="RefSeq" id="WP_135342598.1">
    <property type="nucleotide sequence ID" value="NZ_JBHLTX010000005.1"/>
</dbReference>